<evidence type="ECO:0000256" key="5">
    <source>
        <dbReference type="ARBA" id="ARBA00022989"/>
    </source>
</evidence>
<sequence>MAGKRIQWIDIAKGLGILLVIYGHALGGIMNSHDQLATGVLLKPYNIIYGFHMPLFFFLSGIFAAHWVKRNVKLAMKQKVISLVFPYFFWTVITGSIMAVAQRVTNSGLGVKDILLSPIAPFSEYWFLYVLFIVFLTFYFGERLIGNKALFIISLVFFLIRPMIFRYWIFDAFSLNFFFFMIGSLVLQHKNIQNFLTFSRVKLIVSMCLFVMINIGYLKVISSGVYWQSSYAKFLTISIGILMTIYLAQLFEKISILNRTLSWLGQASMAIYVMHLVPIAGARIIALKFLGVTDVVGLSFIISGIALVVCIIGYYVFEKFRIGRLSLGQGLN</sequence>
<dbReference type="Proteomes" id="UP000051955">
    <property type="component" value="Unassembled WGS sequence"/>
</dbReference>
<comment type="similarity">
    <text evidence="2">Belongs to the acyltransferase 3 family.</text>
</comment>
<dbReference type="InterPro" id="IPR002656">
    <property type="entry name" value="Acyl_transf_3_dom"/>
</dbReference>
<comment type="caution">
    <text evidence="9">The sequence shown here is derived from an EMBL/GenBank/DDBJ whole genome shotgun (WGS) entry which is preliminary data.</text>
</comment>
<gene>
    <name evidence="9" type="ORF">FD25_GL001634</name>
</gene>
<keyword evidence="3" id="KW-1003">Cell membrane</keyword>
<dbReference type="Pfam" id="PF01757">
    <property type="entry name" value="Acyl_transf_3"/>
    <property type="match status" value="1"/>
</dbReference>
<evidence type="ECO:0000256" key="7">
    <source>
        <dbReference type="SAM" id="Phobius"/>
    </source>
</evidence>
<evidence type="ECO:0000313" key="9">
    <source>
        <dbReference type="EMBL" id="KRK95128.1"/>
    </source>
</evidence>
<feature type="transmembrane region" description="Helical" evidence="7">
    <location>
        <begin position="125"/>
        <end position="142"/>
    </location>
</feature>
<feature type="transmembrane region" description="Helical" evidence="7">
    <location>
        <begin position="149"/>
        <end position="167"/>
    </location>
</feature>
<reference evidence="9 10" key="1">
    <citation type="journal article" date="2015" name="Genome Announc.">
        <title>Expanding the biotechnology potential of lactobacilli through comparative genomics of 213 strains and associated genera.</title>
        <authorList>
            <person name="Sun Z."/>
            <person name="Harris H.M."/>
            <person name="McCann A."/>
            <person name="Guo C."/>
            <person name="Argimon S."/>
            <person name="Zhang W."/>
            <person name="Yang X."/>
            <person name="Jeffery I.B."/>
            <person name="Cooney J.C."/>
            <person name="Kagawa T.F."/>
            <person name="Liu W."/>
            <person name="Song Y."/>
            <person name="Salvetti E."/>
            <person name="Wrobel A."/>
            <person name="Rasinkangas P."/>
            <person name="Parkhill J."/>
            <person name="Rea M.C."/>
            <person name="O'Sullivan O."/>
            <person name="Ritari J."/>
            <person name="Douillard F.P."/>
            <person name="Paul Ross R."/>
            <person name="Yang R."/>
            <person name="Briner A.E."/>
            <person name="Felis G.E."/>
            <person name="de Vos W.M."/>
            <person name="Barrangou R."/>
            <person name="Klaenhammer T.R."/>
            <person name="Caufield P.W."/>
            <person name="Cui Y."/>
            <person name="Zhang H."/>
            <person name="O'Toole P.W."/>
        </authorList>
    </citation>
    <scope>NUCLEOTIDE SEQUENCE [LARGE SCALE GENOMIC DNA]</scope>
    <source>
        <strain evidence="9 10">DSM 19394</strain>
    </source>
</reference>
<dbReference type="GO" id="GO:0016413">
    <property type="term" value="F:O-acetyltransferase activity"/>
    <property type="evidence" value="ECO:0007669"/>
    <property type="project" value="TreeGrafter"/>
</dbReference>
<feature type="transmembrane region" description="Helical" evidence="7">
    <location>
        <begin position="173"/>
        <end position="189"/>
    </location>
</feature>
<accession>A0A0R1LI08</accession>
<feature type="transmembrane region" description="Helical" evidence="7">
    <location>
        <begin position="12"/>
        <end position="29"/>
    </location>
</feature>
<comment type="subcellular location">
    <subcellularLocation>
        <location evidence="1">Cell membrane</location>
        <topology evidence="1">Multi-pass membrane protein</topology>
    </subcellularLocation>
</comment>
<keyword evidence="10" id="KW-1185">Reference proteome</keyword>
<dbReference type="RefSeq" id="WP_057802885.1">
    <property type="nucleotide sequence ID" value="NZ_AZDV01000017.1"/>
</dbReference>
<dbReference type="PANTHER" id="PTHR40074">
    <property type="entry name" value="O-ACETYLTRANSFERASE WECH"/>
    <property type="match status" value="1"/>
</dbReference>
<evidence type="ECO:0000256" key="3">
    <source>
        <dbReference type="ARBA" id="ARBA00022475"/>
    </source>
</evidence>
<feature type="transmembrane region" description="Helical" evidence="7">
    <location>
        <begin position="269"/>
        <end position="290"/>
    </location>
</feature>
<keyword evidence="6 7" id="KW-0472">Membrane</keyword>
<evidence type="ECO:0000256" key="4">
    <source>
        <dbReference type="ARBA" id="ARBA00022692"/>
    </source>
</evidence>
<dbReference type="OrthoDB" id="6623990at2"/>
<dbReference type="GO" id="GO:0009246">
    <property type="term" value="P:enterobacterial common antigen biosynthetic process"/>
    <property type="evidence" value="ECO:0007669"/>
    <property type="project" value="TreeGrafter"/>
</dbReference>
<evidence type="ECO:0000256" key="1">
    <source>
        <dbReference type="ARBA" id="ARBA00004651"/>
    </source>
</evidence>
<evidence type="ECO:0000256" key="6">
    <source>
        <dbReference type="ARBA" id="ARBA00023136"/>
    </source>
</evidence>
<dbReference type="STRING" id="1423715.FD25_GL001634"/>
<feature type="transmembrane region" description="Helical" evidence="7">
    <location>
        <begin position="201"/>
        <end position="218"/>
    </location>
</feature>
<keyword evidence="4 7" id="KW-0812">Transmembrane</keyword>
<dbReference type="AlphaFoldDB" id="A0A0R1LI08"/>
<feature type="transmembrane region" description="Helical" evidence="7">
    <location>
        <begin position="230"/>
        <end position="248"/>
    </location>
</feature>
<dbReference type="PANTHER" id="PTHR40074:SF2">
    <property type="entry name" value="O-ACETYLTRANSFERASE WECH"/>
    <property type="match status" value="1"/>
</dbReference>
<evidence type="ECO:0000259" key="8">
    <source>
        <dbReference type="Pfam" id="PF01757"/>
    </source>
</evidence>
<feature type="transmembrane region" description="Helical" evidence="7">
    <location>
        <begin position="80"/>
        <end position="105"/>
    </location>
</feature>
<feature type="transmembrane region" description="Helical" evidence="7">
    <location>
        <begin position="49"/>
        <end position="68"/>
    </location>
</feature>
<evidence type="ECO:0000313" key="10">
    <source>
        <dbReference type="Proteomes" id="UP000051955"/>
    </source>
</evidence>
<keyword evidence="5 7" id="KW-1133">Transmembrane helix</keyword>
<feature type="domain" description="Acyltransferase 3" evidence="8">
    <location>
        <begin position="7"/>
        <end position="313"/>
    </location>
</feature>
<dbReference type="EMBL" id="AZDV01000017">
    <property type="protein sequence ID" value="KRK95128.1"/>
    <property type="molecule type" value="Genomic_DNA"/>
</dbReference>
<name>A0A0R1LI08_9LACO</name>
<dbReference type="PATRIC" id="fig|1423715.3.peg.1673"/>
<protein>
    <submittedName>
        <fullName evidence="9">Cps1E protein</fullName>
    </submittedName>
</protein>
<evidence type="ECO:0000256" key="2">
    <source>
        <dbReference type="ARBA" id="ARBA00007400"/>
    </source>
</evidence>
<feature type="transmembrane region" description="Helical" evidence="7">
    <location>
        <begin position="296"/>
        <end position="317"/>
    </location>
</feature>
<proteinExistence type="inferred from homology"/>
<dbReference type="GO" id="GO:0005886">
    <property type="term" value="C:plasma membrane"/>
    <property type="evidence" value="ECO:0007669"/>
    <property type="project" value="UniProtKB-SubCell"/>
</dbReference>
<organism evidence="9 10">
    <name type="scientific">Levilactobacillus acidifarinae DSM 19394 = JCM 15949</name>
    <dbReference type="NCBI Taxonomy" id="1423715"/>
    <lineage>
        <taxon>Bacteria</taxon>
        <taxon>Bacillati</taxon>
        <taxon>Bacillota</taxon>
        <taxon>Bacilli</taxon>
        <taxon>Lactobacillales</taxon>
        <taxon>Lactobacillaceae</taxon>
        <taxon>Levilactobacillus</taxon>
    </lineage>
</organism>